<dbReference type="Proteomes" id="UP000589036">
    <property type="component" value="Unassembled WGS sequence"/>
</dbReference>
<feature type="transmembrane region" description="Helical" evidence="1">
    <location>
        <begin position="79"/>
        <end position="101"/>
    </location>
</feature>
<evidence type="ECO:0000256" key="1">
    <source>
        <dbReference type="SAM" id="Phobius"/>
    </source>
</evidence>
<feature type="transmembrane region" description="Helical" evidence="1">
    <location>
        <begin position="113"/>
        <end position="132"/>
    </location>
</feature>
<dbReference type="Pfam" id="PF10825">
    <property type="entry name" value="DUF2752"/>
    <property type="match status" value="1"/>
</dbReference>
<organism evidence="2 3">
    <name type="scientific">Spinactinospora alkalitolerans</name>
    <dbReference type="NCBI Taxonomy" id="687207"/>
    <lineage>
        <taxon>Bacteria</taxon>
        <taxon>Bacillati</taxon>
        <taxon>Actinomycetota</taxon>
        <taxon>Actinomycetes</taxon>
        <taxon>Streptosporangiales</taxon>
        <taxon>Nocardiopsidaceae</taxon>
        <taxon>Spinactinospora</taxon>
    </lineage>
</organism>
<dbReference type="AlphaFoldDB" id="A0A852U331"/>
<dbReference type="InterPro" id="IPR021215">
    <property type="entry name" value="DUF2752"/>
</dbReference>
<proteinExistence type="predicted"/>
<feature type="transmembrane region" description="Helical" evidence="1">
    <location>
        <begin position="17"/>
        <end position="37"/>
    </location>
</feature>
<keyword evidence="1" id="KW-1133">Transmembrane helix</keyword>
<keyword evidence="1" id="KW-0812">Transmembrane</keyword>
<dbReference type="EMBL" id="JACCCC010000001">
    <property type="protein sequence ID" value="NYE48544.1"/>
    <property type="molecule type" value="Genomic_DNA"/>
</dbReference>
<name>A0A852U331_9ACTN</name>
<reference evidence="2 3" key="1">
    <citation type="submission" date="2020-07" db="EMBL/GenBank/DDBJ databases">
        <title>Sequencing the genomes of 1000 actinobacteria strains.</title>
        <authorList>
            <person name="Klenk H.-P."/>
        </authorList>
    </citation>
    <scope>NUCLEOTIDE SEQUENCE [LARGE SCALE GENOMIC DNA]</scope>
    <source>
        <strain evidence="2 3">CXB654</strain>
    </source>
</reference>
<keyword evidence="3" id="KW-1185">Reference proteome</keyword>
<accession>A0A852U331</accession>
<comment type="caution">
    <text evidence="2">The sequence shown here is derived from an EMBL/GenBank/DDBJ whole genome shotgun (WGS) entry which is preliminary data.</text>
</comment>
<protein>
    <recommendedName>
        <fullName evidence="4">DUF2752 domain-containing protein</fullName>
    </recommendedName>
</protein>
<evidence type="ECO:0000313" key="2">
    <source>
        <dbReference type="EMBL" id="NYE48544.1"/>
    </source>
</evidence>
<evidence type="ECO:0000313" key="3">
    <source>
        <dbReference type="Proteomes" id="UP000589036"/>
    </source>
</evidence>
<dbReference type="RefSeq" id="WP_179644309.1">
    <property type="nucleotide sequence ID" value="NZ_BAAAYY010000004.1"/>
</dbReference>
<keyword evidence="1" id="KW-0472">Membrane</keyword>
<evidence type="ECO:0008006" key="4">
    <source>
        <dbReference type="Google" id="ProtNLM"/>
    </source>
</evidence>
<sequence>MTAEADSTPQRRRLHPAVAPLLVGAAAVTAAAMVHFVDPNEPGHYPTCPWLMVTGTFCPGCGTMRCIHALTNLDIVGALQMNVLTVAMLPILAVSYFAWLYRSFRPPRRQLGMAHPFWLWLLLVVILAFWLLRNLPFAAFLAPG</sequence>
<gene>
    <name evidence="2" type="ORF">HDA32_003664</name>
</gene>